<evidence type="ECO:0000256" key="4">
    <source>
        <dbReference type="ARBA" id="ARBA00023163"/>
    </source>
</evidence>
<dbReference type="InterPro" id="IPR001138">
    <property type="entry name" value="Zn2Cys6_DnaBD"/>
</dbReference>
<feature type="compositionally biased region" description="Low complexity" evidence="6">
    <location>
        <begin position="226"/>
        <end position="253"/>
    </location>
</feature>
<evidence type="ECO:0000256" key="6">
    <source>
        <dbReference type="SAM" id="MobiDB-lite"/>
    </source>
</evidence>
<dbReference type="PANTHER" id="PTHR47338">
    <property type="entry name" value="ZN(II)2CYS6 TRANSCRIPTION FACTOR (EUROFUNG)-RELATED"/>
    <property type="match status" value="1"/>
</dbReference>
<evidence type="ECO:0000313" key="9">
    <source>
        <dbReference type="Proteomes" id="UP000002498"/>
    </source>
</evidence>
<dbReference type="InterPro" id="IPR050815">
    <property type="entry name" value="TF_fung"/>
</dbReference>
<dbReference type="PROSITE" id="PS50048">
    <property type="entry name" value="ZN2_CY6_FUNGAL_2"/>
    <property type="match status" value="2"/>
</dbReference>
<dbReference type="KEGG" id="maj:MAA_06191"/>
<evidence type="ECO:0000256" key="1">
    <source>
        <dbReference type="ARBA" id="ARBA00004123"/>
    </source>
</evidence>
<comment type="caution">
    <text evidence="8">The sequence shown here is derived from an EMBL/GenBank/DDBJ whole genome shotgun (WGS) entry which is preliminary data.</text>
</comment>
<dbReference type="RefSeq" id="XP_007822380.1">
    <property type="nucleotide sequence ID" value="XM_007824189.1"/>
</dbReference>
<evidence type="ECO:0000313" key="8">
    <source>
        <dbReference type="EMBL" id="EFY98082.1"/>
    </source>
</evidence>
<proteinExistence type="predicted"/>
<comment type="subcellular location">
    <subcellularLocation>
        <location evidence="1">Nucleus</location>
    </subcellularLocation>
</comment>
<feature type="compositionally biased region" description="Polar residues" evidence="6">
    <location>
        <begin position="845"/>
        <end position="864"/>
    </location>
</feature>
<dbReference type="AlphaFoldDB" id="E9F1Z3"/>
<feature type="domain" description="Zn(2)-C6 fungal-type" evidence="7">
    <location>
        <begin position="330"/>
        <end position="360"/>
    </location>
</feature>
<keyword evidence="3" id="KW-0805">Transcription regulation</keyword>
<dbReference type="GO" id="GO:0000981">
    <property type="term" value="F:DNA-binding transcription factor activity, RNA polymerase II-specific"/>
    <property type="evidence" value="ECO:0007669"/>
    <property type="project" value="InterPro"/>
</dbReference>
<feature type="region of interest" description="Disordered" evidence="6">
    <location>
        <begin position="845"/>
        <end position="870"/>
    </location>
</feature>
<dbReference type="SMART" id="SM00906">
    <property type="entry name" value="Fungal_trans"/>
    <property type="match status" value="1"/>
</dbReference>
<dbReference type="Pfam" id="PF04082">
    <property type="entry name" value="Fungal_trans"/>
    <property type="match status" value="1"/>
</dbReference>
<sequence>MSGWPPRGGPPCCRRTLLIGEGKGKIQFAACATRRLGAGVSKGIRNHGRERDALMTAQDIAQPVTGGCACVLITAGVLRAIGVCPAHSQSHAAFTVVIDLLFCALPAACLDHLKPPSFSHVSRRHTRVCSSQTQHQRARNISGLIVLAFACRFGPSLACSPCLVFANPLATCSLWPLPWGRLVTLHFSQDPAPASGRRPPSPSPAASHMSANGFASPVMELDRDTSTSTPTTSAIPFEPHQSQSQPQSASPAPDHTQSHSKSESHGAFSPGQRPKKSSTTCSTCRFRKVRCNGLRPVCSNCQRLGFPCSYDDSDADNWSLALPRRRVKQACLSCHSRKARCSGHMPACDRCRSQGIECVYRPGKRAKGTGRGGYGEVRSPRSHDGDDKDRTKDRDQDKHDDSDTPVTDPANTPSTFNHEIPSIDESFDSLTSRTFDQFFRHVHHIPMYSFLHRASLMEQYNSGKVDKALLLALIGITSCLTDMGAGVREYGDRCIDRAEHLIFSDYSRPSTFKVQALVFMIKHRILSNKYPSAFMLLSMASRFAAALRLNHASPNLCFLAQESRRRLMWSLYCIDTGISAGYRDFALWRADRIFVSLPCNERNFEFDLPQAAEMLDPASNGPDIPPPEDVGSLALHIRILHLRQKIIEFTKDVLVGRTITDTSSLQDPVLALHKQLDDFAGRLPSSFQFSESSLRLRAYSPRICVFVMIHVWWHQCHCDLYRMTMAGFREALPEATLQKLDPSFLAHCQRQCVDHSLAMASIFSSMHKLGARPVADLDLALCAYQCARMLKYAFHGGAHKLGLTVEVVTEKAKVCLHTIKQCCMGPAAGAIRSDLERLISQGLGSEVSSPQDTMVDSNRTNSAGTDAPSRHPVLRNIEVTEEPSVISTTQTVACRTNSHPPEPFITTPVTAATAMPMQTSLSAQELATPNAWTTAPSFPSMAAAVQVHAEPEPMDLTNASNKSDIGAGELNSAYEGALELFDQDNGLAHAMGVELSPWNWSSDLQWPDFLSSGVGV</sequence>
<keyword evidence="9" id="KW-1185">Reference proteome</keyword>
<dbReference type="Pfam" id="PF00172">
    <property type="entry name" value="Zn_clus"/>
    <property type="match status" value="2"/>
</dbReference>
<dbReference type="HOGENOM" id="CLU_011581_2_0_1"/>
<reference evidence="8 9" key="1">
    <citation type="journal article" date="2011" name="PLoS Genet.">
        <title>Genome sequencing and comparative transcriptomics of the model entomopathogenic fungi Metarhizium anisopliae and M. acridum.</title>
        <authorList>
            <person name="Gao Q."/>
            <person name="Jin K."/>
            <person name="Ying S.H."/>
            <person name="Zhang Y."/>
            <person name="Xiao G."/>
            <person name="Shang Y."/>
            <person name="Duan Z."/>
            <person name="Hu X."/>
            <person name="Xie X.Q."/>
            <person name="Zhou G."/>
            <person name="Peng G."/>
            <person name="Luo Z."/>
            <person name="Huang W."/>
            <person name="Wang B."/>
            <person name="Fang W."/>
            <person name="Wang S."/>
            <person name="Zhong Y."/>
            <person name="Ma L.J."/>
            <person name="St Leger R.J."/>
            <person name="Zhao G.P."/>
            <person name="Pei Y."/>
            <person name="Feng M.G."/>
            <person name="Xia Y."/>
            <person name="Wang C."/>
        </authorList>
    </citation>
    <scope>NUCLEOTIDE SEQUENCE [LARGE SCALE GENOMIC DNA]</scope>
    <source>
        <strain evidence="9">ARSEF 23 / ATCC MYA-3075</strain>
    </source>
</reference>
<dbReference type="InterPro" id="IPR036864">
    <property type="entry name" value="Zn2-C6_fun-type_DNA-bd_sf"/>
</dbReference>
<dbReference type="GO" id="GO:0008270">
    <property type="term" value="F:zinc ion binding"/>
    <property type="evidence" value="ECO:0007669"/>
    <property type="project" value="InterPro"/>
</dbReference>
<dbReference type="SMART" id="SM00066">
    <property type="entry name" value="GAL4"/>
    <property type="match status" value="2"/>
</dbReference>
<protein>
    <submittedName>
        <fullName evidence="8">Fungal transcriptional regulatory protein</fullName>
    </submittedName>
</protein>
<evidence type="ECO:0000259" key="7">
    <source>
        <dbReference type="PROSITE" id="PS50048"/>
    </source>
</evidence>
<name>E9F1Z3_METRA</name>
<organism evidence="8 9">
    <name type="scientific">Metarhizium robertsii (strain ARSEF 23 / ATCC MYA-3075)</name>
    <name type="common">Metarhizium anisopliae (strain ARSEF 23)</name>
    <dbReference type="NCBI Taxonomy" id="655844"/>
    <lineage>
        <taxon>Eukaryota</taxon>
        <taxon>Fungi</taxon>
        <taxon>Dikarya</taxon>
        <taxon>Ascomycota</taxon>
        <taxon>Pezizomycotina</taxon>
        <taxon>Sordariomycetes</taxon>
        <taxon>Hypocreomycetidae</taxon>
        <taxon>Hypocreales</taxon>
        <taxon>Clavicipitaceae</taxon>
        <taxon>Metarhizium</taxon>
    </lineage>
</organism>
<dbReference type="PROSITE" id="PS00463">
    <property type="entry name" value="ZN2_CY6_FUNGAL_1"/>
    <property type="match status" value="2"/>
</dbReference>
<dbReference type="Proteomes" id="UP000002498">
    <property type="component" value="Unassembled WGS sequence"/>
</dbReference>
<accession>E9F1Z3</accession>
<dbReference type="CDD" id="cd00067">
    <property type="entry name" value="GAL4"/>
    <property type="match status" value="2"/>
</dbReference>
<dbReference type="GO" id="GO:0003677">
    <property type="term" value="F:DNA binding"/>
    <property type="evidence" value="ECO:0007669"/>
    <property type="project" value="InterPro"/>
</dbReference>
<dbReference type="GO" id="GO:0006351">
    <property type="term" value="P:DNA-templated transcription"/>
    <property type="evidence" value="ECO:0007669"/>
    <property type="project" value="InterPro"/>
</dbReference>
<keyword evidence="4" id="KW-0804">Transcription</keyword>
<evidence type="ECO:0000256" key="5">
    <source>
        <dbReference type="ARBA" id="ARBA00023242"/>
    </source>
</evidence>
<dbReference type="CDD" id="cd12148">
    <property type="entry name" value="fungal_TF_MHR"/>
    <property type="match status" value="1"/>
</dbReference>
<feature type="domain" description="Zn(2)-C6 fungal-type" evidence="7">
    <location>
        <begin position="280"/>
        <end position="310"/>
    </location>
</feature>
<dbReference type="PRINTS" id="PR00755">
    <property type="entry name" value="AFLATOXINBRP"/>
</dbReference>
<feature type="region of interest" description="Disordered" evidence="6">
    <location>
        <begin position="191"/>
        <end position="279"/>
    </location>
</feature>
<dbReference type="OrthoDB" id="2017365at2759"/>
<feature type="compositionally biased region" description="Basic and acidic residues" evidence="6">
    <location>
        <begin position="378"/>
        <end position="402"/>
    </location>
</feature>
<dbReference type="GeneID" id="19260477"/>
<dbReference type="PANTHER" id="PTHR47338:SF7">
    <property type="entry name" value="ZN(II)2CYS6 TRANSCRIPTION FACTOR (EUROFUNG)"/>
    <property type="match status" value="1"/>
</dbReference>
<dbReference type="Gene3D" id="4.10.240.10">
    <property type="entry name" value="Zn(2)-C6 fungal-type DNA-binding domain"/>
    <property type="match status" value="2"/>
</dbReference>
<reference evidence="8 9" key="2">
    <citation type="journal article" date="2014" name="Proc. Natl. Acad. Sci. U.S.A.">
        <title>Trajectory and genomic determinants of fungal-pathogen speciation and host adaptation.</title>
        <authorList>
            <person name="Hu X."/>
            <person name="Xiao G."/>
            <person name="Zheng P."/>
            <person name="Shang Y."/>
            <person name="Su Y."/>
            <person name="Zhang X."/>
            <person name="Liu X."/>
            <person name="Zhan S."/>
            <person name="St Leger R.J."/>
            <person name="Wang C."/>
        </authorList>
    </citation>
    <scope>GENOME REANNOTATION</scope>
    <source>
        <strain evidence="9">ARSEF 23 / ATCC MYA-3075</strain>
    </source>
</reference>
<feature type="region of interest" description="Disordered" evidence="6">
    <location>
        <begin position="366"/>
        <end position="421"/>
    </location>
</feature>
<dbReference type="EMBL" id="ADNJ02000006">
    <property type="protein sequence ID" value="EFY98082.1"/>
    <property type="molecule type" value="Genomic_DNA"/>
</dbReference>
<keyword evidence="2" id="KW-0479">Metal-binding</keyword>
<dbReference type="GO" id="GO:0005634">
    <property type="term" value="C:nucleus"/>
    <property type="evidence" value="ECO:0007669"/>
    <property type="project" value="UniProtKB-SubCell"/>
</dbReference>
<evidence type="ECO:0000256" key="3">
    <source>
        <dbReference type="ARBA" id="ARBA00023015"/>
    </source>
</evidence>
<keyword evidence="5" id="KW-0539">Nucleus</keyword>
<dbReference type="InterPro" id="IPR007219">
    <property type="entry name" value="XnlR_reg_dom"/>
</dbReference>
<dbReference type="SUPFAM" id="SSF57701">
    <property type="entry name" value="Zn2/Cys6 DNA-binding domain"/>
    <property type="match status" value="2"/>
</dbReference>
<evidence type="ECO:0000256" key="2">
    <source>
        <dbReference type="ARBA" id="ARBA00022723"/>
    </source>
</evidence>
<gene>
    <name evidence="8" type="ORF">MAA_06191</name>
</gene>